<feature type="transmembrane region" description="Helical" evidence="1">
    <location>
        <begin position="29"/>
        <end position="46"/>
    </location>
</feature>
<keyword evidence="1" id="KW-1133">Transmembrane helix</keyword>
<feature type="non-terminal residue" evidence="2">
    <location>
        <position position="1"/>
    </location>
</feature>
<proteinExistence type="predicted"/>
<accession>A0ABT3FHC5</accession>
<dbReference type="EMBL" id="JAOSHO010001076">
    <property type="protein sequence ID" value="MCW1248488.1"/>
    <property type="molecule type" value="Genomic_DNA"/>
</dbReference>
<name>A0ABT3FHC5_9PSED</name>
<reference evidence="2" key="1">
    <citation type="submission" date="2022-07" db="EMBL/GenBank/DDBJ databases">
        <title>Pseudomonas agronomica sp. nov.: a novel bacterium with biotechnological application in the synthesis of biofertilizers from valorized agricultural residues.</title>
        <authorList>
            <person name="Robas M."/>
            <person name="Fernandez V.M."/>
            <person name="Luna L."/>
            <person name="Provanza A."/>
            <person name="Jimenez P.A."/>
        </authorList>
    </citation>
    <scope>NUCLEOTIDE SEQUENCE</scope>
    <source>
        <strain evidence="2">SAICEU22T</strain>
    </source>
</reference>
<evidence type="ECO:0000313" key="2">
    <source>
        <dbReference type="EMBL" id="MCW1248488.1"/>
    </source>
</evidence>
<protein>
    <submittedName>
        <fullName evidence="2">Uncharacterized protein</fullName>
    </submittedName>
</protein>
<keyword evidence="1" id="KW-0812">Transmembrane</keyword>
<comment type="caution">
    <text evidence="2">The sequence shown here is derived from an EMBL/GenBank/DDBJ whole genome shotgun (WGS) entry which is preliminary data.</text>
</comment>
<feature type="non-terminal residue" evidence="2">
    <location>
        <position position="127"/>
    </location>
</feature>
<organism evidence="2 3">
    <name type="scientific">Pseudomonas agronomica</name>
    <dbReference type="NCBI Taxonomy" id="2979328"/>
    <lineage>
        <taxon>Bacteria</taxon>
        <taxon>Pseudomonadati</taxon>
        <taxon>Pseudomonadota</taxon>
        <taxon>Gammaproteobacteria</taxon>
        <taxon>Pseudomonadales</taxon>
        <taxon>Pseudomonadaceae</taxon>
        <taxon>Pseudomonas</taxon>
    </lineage>
</organism>
<dbReference type="RefSeq" id="WP_264433268.1">
    <property type="nucleotide sequence ID" value="NZ_JAOSHO010001076.1"/>
</dbReference>
<keyword evidence="1" id="KW-0472">Membrane</keyword>
<sequence>EVAHYLNRHAIYISGNEADKVKDDKSLEIWADFFGAKLIMTLVLLGSRIRPAVKKIGYTGLDSLLESLNQALLKFYSTRYTDSDESPIYEKKDSRVGLCVAGINSVLDRAGGINYQRSYNVFMKLHR</sequence>
<gene>
    <name evidence="2" type="ORF">OC610_28980</name>
</gene>
<dbReference type="Proteomes" id="UP001061999">
    <property type="component" value="Unassembled WGS sequence"/>
</dbReference>
<evidence type="ECO:0000313" key="3">
    <source>
        <dbReference type="Proteomes" id="UP001061999"/>
    </source>
</evidence>
<evidence type="ECO:0000256" key="1">
    <source>
        <dbReference type="SAM" id="Phobius"/>
    </source>
</evidence>
<keyword evidence="3" id="KW-1185">Reference proteome</keyword>